<dbReference type="Pfam" id="PF07690">
    <property type="entry name" value="MFS_1"/>
    <property type="match status" value="1"/>
</dbReference>
<feature type="transmembrane region" description="Helical" evidence="6">
    <location>
        <begin position="347"/>
        <end position="366"/>
    </location>
</feature>
<comment type="subcellular location">
    <subcellularLocation>
        <location evidence="1">Membrane</location>
        <topology evidence="1">Multi-pass membrane protein</topology>
    </subcellularLocation>
</comment>
<feature type="transmembrane region" description="Helical" evidence="6">
    <location>
        <begin position="77"/>
        <end position="97"/>
    </location>
</feature>
<dbReference type="PRINTS" id="PR01035">
    <property type="entry name" value="TCRTETA"/>
</dbReference>
<feature type="transmembrane region" description="Helical" evidence="6">
    <location>
        <begin position="138"/>
        <end position="157"/>
    </location>
</feature>
<organism evidence="8 9">
    <name type="scientific">Aerophobetes bacterium</name>
    <dbReference type="NCBI Taxonomy" id="2030807"/>
    <lineage>
        <taxon>Bacteria</taxon>
        <taxon>Candidatus Aerophobota</taxon>
    </lineage>
</organism>
<feature type="transmembrane region" description="Helical" evidence="6">
    <location>
        <begin position="313"/>
        <end position="335"/>
    </location>
</feature>
<dbReference type="GO" id="GO:0005886">
    <property type="term" value="C:plasma membrane"/>
    <property type="evidence" value="ECO:0007669"/>
    <property type="project" value="TreeGrafter"/>
</dbReference>
<evidence type="ECO:0000256" key="1">
    <source>
        <dbReference type="ARBA" id="ARBA00004141"/>
    </source>
</evidence>
<dbReference type="EMBL" id="NVUU01000112">
    <property type="protein sequence ID" value="PCI92309.1"/>
    <property type="molecule type" value="Genomic_DNA"/>
</dbReference>
<dbReference type="InterPro" id="IPR020846">
    <property type="entry name" value="MFS_dom"/>
</dbReference>
<dbReference type="InterPro" id="IPR036259">
    <property type="entry name" value="MFS_trans_sf"/>
</dbReference>
<gene>
    <name evidence="8" type="ORF">COB11_07715</name>
</gene>
<dbReference type="PANTHER" id="PTHR23502">
    <property type="entry name" value="MAJOR FACILITATOR SUPERFAMILY"/>
    <property type="match status" value="1"/>
</dbReference>
<evidence type="ECO:0000313" key="9">
    <source>
        <dbReference type="Proteomes" id="UP000217838"/>
    </source>
</evidence>
<proteinExistence type="predicted"/>
<dbReference type="InterPro" id="IPR011701">
    <property type="entry name" value="MFS"/>
</dbReference>
<keyword evidence="4 6" id="KW-1133">Transmembrane helix</keyword>
<protein>
    <recommendedName>
        <fullName evidence="7">Major facilitator superfamily (MFS) profile domain-containing protein</fullName>
    </recommendedName>
</protein>
<dbReference type="PANTHER" id="PTHR23502:SF132">
    <property type="entry name" value="POLYAMINE TRANSPORTER 2-RELATED"/>
    <property type="match status" value="1"/>
</dbReference>
<dbReference type="GO" id="GO:0022857">
    <property type="term" value="F:transmembrane transporter activity"/>
    <property type="evidence" value="ECO:0007669"/>
    <property type="project" value="InterPro"/>
</dbReference>
<feature type="domain" description="Major facilitator superfamily (MFS) profile" evidence="7">
    <location>
        <begin position="11"/>
        <end position="393"/>
    </location>
</feature>
<evidence type="ECO:0000256" key="2">
    <source>
        <dbReference type="ARBA" id="ARBA00022448"/>
    </source>
</evidence>
<evidence type="ECO:0000256" key="3">
    <source>
        <dbReference type="ARBA" id="ARBA00022692"/>
    </source>
</evidence>
<dbReference type="SUPFAM" id="SSF103473">
    <property type="entry name" value="MFS general substrate transporter"/>
    <property type="match status" value="1"/>
</dbReference>
<feature type="transmembrane region" description="Helical" evidence="6">
    <location>
        <begin position="372"/>
        <end position="389"/>
    </location>
</feature>
<evidence type="ECO:0000313" key="8">
    <source>
        <dbReference type="EMBL" id="PCI92309.1"/>
    </source>
</evidence>
<evidence type="ECO:0000256" key="4">
    <source>
        <dbReference type="ARBA" id="ARBA00022989"/>
    </source>
</evidence>
<sequence length="403" mass="44203">MTDQVKIKEPPLFLMFLLICIGTIGAVLYTPALPLITDHFNISDDLSELTMTFYLIGYAVGQLIYGPISNRLGRKPALYIGLSIAAFGALLSVLAYYLNSFWLLTFSRLVFSLGASAGIQVIFTVIGDFYKPPRNSQILSYLTLAFAIGPSIGITIGGYLTEYLGWVSCFYFLFIYCIILLILVKLFPETNLEKDPHATKLKNISFEYFSKFKDKKVVVGGVLIGAAVAFSYIFATAAPFIAINRLGVNPSKYGLLNLMPSLGLVIGALTSAAFAKYIPPLKLVLYACIVTSIGACVMLIFFGFNFLNIYTLFIPFTIAIIGQPIIEANVICLALECNKNKATTTAIINFINLSLSVIFVVLISLPATIVPISLPILFTGLAALIFYLYKKLKDLHNDQKPTS</sequence>
<keyword evidence="2" id="KW-0813">Transport</keyword>
<feature type="transmembrane region" description="Helical" evidence="6">
    <location>
        <begin position="283"/>
        <end position="307"/>
    </location>
</feature>
<feature type="transmembrane region" description="Helical" evidence="6">
    <location>
        <begin position="163"/>
        <end position="184"/>
    </location>
</feature>
<evidence type="ECO:0000259" key="7">
    <source>
        <dbReference type="PROSITE" id="PS50850"/>
    </source>
</evidence>
<feature type="transmembrane region" description="Helical" evidence="6">
    <location>
        <begin position="49"/>
        <end position="65"/>
    </location>
</feature>
<dbReference type="PROSITE" id="PS50850">
    <property type="entry name" value="MFS"/>
    <property type="match status" value="1"/>
</dbReference>
<feature type="transmembrane region" description="Helical" evidence="6">
    <location>
        <begin position="217"/>
        <end position="243"/>
    </location>
</feature>
<reference evidence="9" key="1">
    <citation type="submission" date="2017-08" db="EMBL/GenBank/DDBJ databases">
        <title>A dynamic microbial community with high functional redundancy inhabits the cold, oxic subseafloor aquifer.</title>
        <authorList>
            <person name="Tully B.J."/>
            <person name="Wheat C.G."/>
            <person name="Glazer B.T."/>
            <person name="Huber J.A."/>
        </authorList>
    </citation>
    <scope>NUCLEOTIDE SEQUENCE [LARGE SCALE GENOMIC DNA]</scope>
</reference>
<dbReference type="Gene3D" id="1.20.1720.10">
    <property type="entry name" value="Multidrug resistance protein D"/>
    <property type="match status" value="1"/>
</dbReference>
<feature type="transmembrane region" description="Helical" evidence="6">
    <location>
        <begin position="109"/>
        <end position="126"/>
    </location>
</feature>
<dbReference type="InterPro" id="IPR001958">
    <property type="entry name" value="Tet-R_TetA/multi-R_MdtG-like"/>
</dbReference>
<keyword evidence="3 6" id="KW-0812">Transmembrane</keyword>
<dbReference type="CDD" id="cd17320">
    <property type="entry name" value="MFS_MdfA_MDR_like"/>
    <property type="match status" value="1"/>
</dbReference>
<evidence type="ECO:0000256" key="6">
    <source>
        <dbReference type="SAM" id="Phobius"/>
    </source>
</evidence>
<name>A0A2A4YCV5_UNCAE</name>
<feature type="transmembrane region" description="Helical" evidence="6">
    <location>
        <begin position="12"/>
        <end position="29"/>
    </location>
</feature>
<evidence type="ECO:0000256" key="5">
    <source>
        <dbReference type="ARBA" id="ARBA00023136"/>
    </source>
</evidence>
<feature type="transmembrane region" description="Helical" evidence="6">
    <location>
        <begin position="255"/>
        <end position="274"/>
    </location>
</feature>
<dbReference type="Proteomes" id="UP000217838">
    <property type="component" value="Unassembled WGS sequence"/>
</dbReference>
<dbReference type="AlphaFoldDB" id="A0A2A4YCV5"/>
<accession>A0A2A4YCV5</accession>
<comment type="caution">
    <text evidence="8">The sequence shown here is derived from an EMBL/GenBank/DDBJ whole genome shotgun (WGS) entry which is preliminary data.</text>
</comment>
<keyword evidence="5 6" id="KW-0472">Membrane</keyword>